<feature type="compositionally biased region" description="Low complexity" evidence="1">
    <location>
        <begin position="38"/>
        <end position="52"/>
    </location>
</feature>
<dbReference type="STRING" id="3983.A0A2C9VYX7"/>
<dbReference type="EMBL" id="CM004390">
    <property type="protein sequence ID" value="OAY51628.1"/>
    <property type="molecule type" value="Genomic_DNA"/>
</dbReference>
<reference evidence="5" key="1">
    <citation type="journal article" date="2016" name="Nat. Biotechnol.">
        <title>Sequencing wild and cultivated cassava and related species reveals extensive interspecific hybridization and genetic diversity.</title>
        <authorList>
            <person name="Bredeson J.V."/>
            <person name="Lyons J.B."/>
            <person name="Prochnik S.E."/>
            <person name="Wu G.A."/>
            <person name="Ha C.M."/>
            <person name="Edsinger-Gonzales E."/>
            <person name="Grimwood J."/>
            <person name="Schmutz J."/>
            <person name="Rabbi I.Y."/>
            <person name="Egesi C."/>
            <person name="Nauluvula P."/>
            <person name="Lebot V."/>
            <person name="Ndunguru J."/>
            <person name="Mkamilo G."/>
            <person name="Bart R.S."/>
            <person name="Setter T.L."/>
            <person name="Gleadow R.M."/>
            <person name="Kulakow P."/>
            <person name="Ferguson M.E."/>
            <person name="Rounsley S."/>
            <person name="Rokhsar D.S."/>
        </authorList>
    </citation>
    <scope>NUCLEOTIDE SEQUENCE [LARGE SCALE GENOMIC DNA]</scope>
    <source>
        <strain evidence="5">cv. AM560-2</strain>
    </source>
</reference>
<keyword evidence="2" id="KW-0812">Transmembrane</keyword>
<protein>
    <submittedName>
        <fullName evidence="4">Uncharacterized protein</fullName>
    </submittedName>
</protein>
<proteinExistence type="predicted"/>
<feature type="region of interest" description="Disordered" evidence="1">
    <location>
        <begin position="22"/>
        <end position="127"/>
    </location>
</feature>
<organism evidence="4 5">
    <name type="scientific">Manihot esculenta</name>
    <name type="common">Cassava</name>
    <name type="synonym">Jatropha manihot</name>
    <dbReference type="NCBI Taxonomy" id="3983"/>
    <lineage>
        <taxon>Eukaryota</taxon>
        <taxon>Viridiplantae</taxon>
        <taxon>Streptophyta</taxon>
        <taxon>Embryophyta</taxon>
        <taxon>Tracheophyta</taxon>
        <taxon>Spermatophyta</taxon>
        <taxon>Magnoliopsida</taxon>
        <taxon>eudicotyledons</taxon>
        <taxon>Gunneridae</taxon>
        <taxon>Pentapetalae</taxon>
        <taxon>rosids</taxon>
        <taxon>fabids</taxon>
        <taxon>Malpighiales</taxon>
        <taxon>Euphorbiaceae</taxon>
        <taxon>Crotonoideae</taxon>
        <taxon>Manihoteae</taxon>
        <taxon>Manihot</taxon>
    </lineage>
</organism>
<feature type="compositionally biased region" description="Pro residues" evidence="1">
    <location>
        <begin position="23"/>
        <end position="37"/>
    </location>
</feature>
<feature type="signal peptide" evidence="3">
    <location>
        <begin position="1"/>
        <end position="21"/>
    </location>
</feature>
<evidence type="ECO:0000256" key="1">
    <source>
        <dbReference type="SAM" id="MobiDB-lite"/>
    </source>
</evidence>
<dbReference type="AlphaFoldDB" id="A0A2C9VYX7"/>
<evidence type="ECO:0000313" key="4">
    <source>
        <dbReference type="EMBL" id="OAY51628.1"/>
    </source>
</evidence>
<name>A0A2C9VYX7_MANES</name>
<dbReference type="OMA" id="RRSQYAY"/>
<keyword evidence="2" id="KW-1133">Transmembrane helix</keyword>
<feature type="transmembrane region" description="Helical" evidence="2">
    <location>
        <begin position="130"/>
        <end position="150"/>
    </location>
</feature>
<comment type="caution">
    <text evidence="4">The sequence shown here is derived from an EMBL/GenBank/DDBJ whole genome shotgun (WGS) entry which is preliminary data.</text>
</comment>
<dbReference type="Gramene" id="Manes.04G021600.1.v8.1">
    <property type="protein sequence ID" value="Manes.04G021600.1.v8.1.CDS.1"/>
    <property type="gene ID" value="Manes.04G021600.v8.1"/>
</dbReference>
<evidence type="ECO:0000313" key="5">
    <source>
        <dbReference type="Proteomes" id="UP000091857"/>
    </source>
</evidence>
<gene>
    <name evidence="4" type="ORF">MANES_04G021600v8</name>
</gene>
<dbReference type="Proteomes" id="UP000091857">
    <property type="component" value="Chromosome 4"/>
</dbReference>
<keyword evidence="5" id="KW-1185">Reference proteome</keyword>
<accession>A0A2C9VYX7</accession>
<keyword evidence="2" id="KW-0472">Membrane</keyword>
<evidence type="ECO:0000256" key="2">
    <source>
        <dbReference type="SAM" id="Phobius"/>
    </source>
</evidence>
<dbReference type="PANTHER" id="PTHR36721:SF8">
    <property type="entry name" value="EARLY NODULIN-20-LIKE"/>
    <property type="match status" value="1"/>
</dbReference>
<feature type="chain" id="PRO_5012316271" evidence="3">
    <location>
        <begin position="22"/>
        <end position="171"/>
    </location>
</feature>
<sequence>MASKFFTYTLLAFFALQVALSATPPPESDSSPSPSPQLPAGSPLLSAASPSPHMDLSPSPTDSPMVSPPAPPPSDLLGPGASPTPAHSPEKSGVPAPAPVEPSDINHTGNVEASGDQSKGSSGMSGGKKAGIAIGVILGAGVVVVGGLLYKKRQQNIRRSQYGYAARGELL</sequence>
<dbReference type="OrthoDB" id="784725at2759"/>
<dbReference type="PANTHER" id="PTHR36721">
    <property type="entry name" value="PROLINE-RICH FAMILY PROTEIN"/>
    <property type="match status" value="1"/>
</dbReference>
<keyword evidence="3" id="KW-0732">Signal</keyword>
<evidence type="ECO:0000256" key="3">
    <source>
        <dbReference type="SAM" id="SignalP"/>
    </source>
</evidence>
<feature type="compositionally biased region" description="Polar residues" evidence="1">
    <location>
        <begin position="105"/>
        <end position="118"/>
    </location>
</feature>